<dbReference type="AlphaFoldDB" id="C3MTH1"/>
<dbReference type="HOGENOM" id="CLU_1192665_0_0_2"/>
<dbReference type="KEGG" id="sia:M1425_2758"/>
<keyword evidence="1" id="KW-0472">Membrane</keyword>
<dbReference type="Proteomes" id="UP000001350">
    <property type="component" value="Chromosome"/>
</dbReference>
<sequence>MKIFSFRFVFFLIFFLTILSTVAQSSLFLGSFVEYKLYYVNYQSGSSIIALEIENITEIFNNDTFKYMIWYISLNGSYYYPPGINYDFVLCPKNFFYIPYVGSSILNRSVKFELYNFANNLYVYKGVQNLAVGDYINWTIYINSSGVPSRIFLYQYIGDKLVSNTTYILLSSNLIDPHATIYFPSNVTLVTGKPSPLYVGDVFIFSTTGRILEIIIVIGAISIIMILLFRKR</sequence>
<dbReference type="EMBL" id="CP001400">
    <property type="protein sequence ID" value="ACP39464.1"/>
    <property type="molecule type" value="Genomic_DNA"/>
</dbReference>
<proteinExistence type="predicted"/>
<evidence type="ECO:0000313" key="3">
    <source>
        <dbReference type="Proteomes" id="UP000001350"/>
    </source>
</evidence>
<evidence type="ECO:0000313" key="2">
    <source>
        <dbReference type="EMBL" id="ACP39464.1"/>
    </source>
</evidence>
<keyword evidence="1" id="KW-0812">Transmembrane</keyword>
<protein>
    <submittedName>
        <fullName evidence="2">Uncharacterized protein</fullName>
    </submittedName>
</protein>
<organism evidence="2 3">
    <name type="scientific">Saccharolobus islandicus (strain M.14.25 / Kamchatka #1)</name>
    <name type="common">Sulfolobus islandicus</name>
    <dbReference type="NCBI Taxonomy" id="427317"/>
    <lineage>
        <taxon>Archaea</taxon>
        <taxon>Thermoproteota</taxon>
        <taxon>Thermoprotei</taxon>
        <taxon>Sulfolobales</taxon>
        <taxon>Sulfolobaceae</taxon>
        <taxon>Saccharolobus</taxon>
    </lineage>
</organism>
<accession>C3MTH1</accession>
<reference evidence="2 3" key="1">
    <citation type="journal article" date="2009" name="Proc. Natl. Acad. Sci. U.S.A.">
        <title>Biogeography of the Sulfolobus islandicus pan-genome.</title>
        <authorList>
            <person name="Reno M.L."/>
            <person name="Held N.L."/>
            <person name="Fields C.J."/>
            <person name="Burke P.V."/>
            <person name="Whitaker R.J."/>
        </authorList>
    </citation>
    <scope>NUCLEOTIDE SEQUENCE [LARGE SCALE GENOMIC DNA]</scope>
    <source>
        <strain evidence="3">M.14.25 / Kamchatka #1</strain>
    </source>
</reference>
<dbReference type="RefSeq" id="WP_012712666.1">
    <property type="nucleotide sequence ID" value="NC_012588.1"/>
</dbReference>
<evidence type="ECO:0000256" key="1">
    <source>
        <dbReference type="SAM" id="Phobius"/>
    </source>
</evidence>
<dbReference type="GeneID" id="7794891"/>
<gene>
    <name evidence="2" type="ordered locus">M1425_2758</name>
</gene>
<name>C3MTH1_SACI4</name>
<keyword evidence="1" id="KW-1133">Transmembrane helix</keyword>
<feature type="transmembrane region" description="Helical" evidence="1">
    <location>
        <begin position="211"/>
        <end position="229"/>
    </location>
</feature>